<accession>A0A839R1D3</accession>
<dbReference type="EMBL" id="JACHWP010000010">
    <property type="protein sequence ID" value="MBB3023707.1"/>
    <property type="molecule type" value="Genomic_DNA"/>
</dbReference>
<dbReference type="InterPro" id="IPR029068">
    <property type="entry name" value="Glyas_Bleomycin-R_OHBP_Dase"/>
</dbReference>
<organism evidence="1 2">
    <name type="scientific">Helcobacillus massiliensis</name>
    <dbReference type="NCBI Taxonomy" id="521392"/>
    <lineage>
        <taxon>Bacteria</taxon>
        <taxon>Bacillati</taxon>
        <taxon>Actinomycetota</taxon>
        <taxon>Actinomycetes</taxon>
        <taxon>Micrococcales</taxon>
        <taxon>Dermabacteraceae</taxon>
        <taxon>Helcobacillus</taxon>
    </lineage>
</organism>
<evidence type="ECO:0000313" key="1">
    <source>
        <dbReference type="EMBL" id="MBB3023707.1"/>
    </source>
</evidence>
<name>A0A839R1D3_9MICO</name>
<protein>
    <recommendedName>
        <fullName evidence="3">VOC family protein</fullName>
    </recommendedName>
</protein>
<comment type="caution">
    <text evidence="1">The sequence shown here is derived from an EMBL/GenBank/DDBJ whole genome shotgun (WGS) entry which is preliminary data.</text>
</comment>
<gene>
    <name evidence="1" type="ORF">FHX50_002008</name>
</gene>
<sequence>MTHLSPIRFTAAPAAVADFYTLLGLREYTAEASDGWRPMLGGPQPGRLNIHHADEARGDAHLHAVDLHLDTDEGESLEALHRALQDAGHEPGPIIDETFGRFFRAVDPDGYTVQVNDTDHELQSRQYTLGQ</sequence>
<dbReference type="Gene3D" id="3.10.180.10">
    <property type="entry name" value="2,3-Dihydroxybiphenyl 1,2-Dioxygenase, domain 1"/>
    <property type="match status" value="1"/>
</dbReference>
<dbReference type="SUPFAM" id="SSF54593">
    <property type="entry name" value="Glyoxalase/Bleomycin resistance protein/Dihydroxybiphenyl dioxygenase"/>
    <property type="match status" value="1"/>
</dbReference>
<keyword evidence="2" id="KW-1185">Reference proteome</keyword>
<evidence type="ECO:0008006" key="3">
    <source>
        <dbReference type="Google" id="ProtNLM"/>
    </source>
</evidence>
<dbReference type="AlphaFoldDB" id="A0A839R1D3"/>
<evidence type="ECO:0000313" key="2">
    <source>
        <dbReference type="Proteomes" id="UP000568050"/>
    </source>
</evidence>
<proteinExistence type="predicted"/>
<dbReference type="RefSeq" id="WP_183377051.1">
    <property type="nucleotide sequence ID" value="NZ_CBCSFZ010000039.1"/>
</dbReference>
<dbReference type="Proteomes" id="UP000568050">
    <property type="component" value="Unassembled WGS sequence"/>
</dbReference>
<reference evidence="1 2" key="1">
    <citation type="submission" date="2020-08" db="EMBL/GenBank/DDBJ databases">
        <title>Sequencing the genomes of 1000 actinobacteria strains.</title>
        <authorList>
            <person name="Klenk H.-P."/>
        </authorList>
    </citation>
    <scope>NUCLEOTIDE SEQUENCE [LARGE SCALE GENOMIC DNA]</scope>
    <source>
        <strain evidence="1 2">DSM 23040</strain>
    </source>
</reference>
<dbReference type="CDD" id="cd06587">
    <property type="entry name" value="VOC"/>
    <property type="match status" value="1"/>
</dbReference>